<gene>
    <name evidence="2" type="ORF">SAMN04489746_1221</name>
</gene>
<evidence type="ECO:0000256" key="1">
    <source>
        <dbReference type="SAM" id="Phobius"/>
    </source>
</evidence>
<feature type="transmembrane region" description="Helical" evidence="1">
    <location>
        <begin position="114"/>
        <end position="135"/>
    </location>
</feature>
<feature type="transmembrane region" description="Helical" evidence="1">
    <location>
        <begin position="84"/>
        <end position="108"/>
    </location>
</feature>
<dbReference type="EMBL" id="FNSH01000001">
    <property type="protein sequence ID" value="SEB88299.1"/>
    <property type="molecule type" value="Genomic_DNA"/>
</dbReference>
<evidence type="ECO:0000313" key="2">
    <source>
        <dbReference type="EMBL" id="SEB88299.1"/>
    </source>
</evidence>
<proteinExistence type="predicted"/>
<evidence type="ECO:0000313" key="3">
    <source>
        <dbReference type="Proteomes" id="UP000183687"/>
    </source>
</evidence>
<protein>
    <recommendedName>
        <fullName evidence="4">DUF3021 domain-containing protein</fullName>
    </recommendedName>
</protein>
<keyword evidence="1" id="KW-1133">Transmembrane helix</keyword>
<keyword evidence="1" id="KW-0812">Transmembrane</keyword>
<dbReference type="Proteomes" id="UP000183687">
    <property type="component" value="Unassembled WGS sequence"/>
</dbReference>
<feature type="transmembrane region" description="Helical" evidence="1">
    <location>
        <begin position="53"/>
        <end position="72"/>
    </location>
</feature>
<comment type="caution">
    <text evidence="2">The sequence shown here is derived from an EMBL/GenBank/DDBJ whole genome shotgun (WGS) entry which is preliminary data.</text>
</comment>
<organism evidence="2 3">
    <name type="scientific">Atopobium minutum</name>
    <dbReference type="NCBI Taxonomy" id="1381"/>
    <lineage>
        <taxon>Bacteria</taxon>
        <taxon>Bacillati</taxon>
        <taxon>Actinomycetota</taxon>
        <taxon>Coriobacteriia</taxon>
        <taxon>Coriobacteriales</taxon>
        <taxon>Atopobiaceae</taxon>
        <taxon>Atopobium</taxon>
    </lineage>
</organism>
<dbReference type="AlphaFoldDB" id="A0AB38A7G1"/>
<accession>A0AB38A7G1</accession>
<evidence type="ECO:0008006" key="4">
    <source>
        <dbReference type="Google" id="ProtNLM"/>
    </source>
</evidence>
<dbReference type="RefSeq" id="WP_002564112.1">
    <property type="nucleotide sequence ID" value="NZ_CALJSN010000009.1"/>
</dbReference>
<feature type="transmembrane region" description="Helical" evidence="1">
    <location>
        <begin position="27"/>
        <end position="47"/>
    </location>
</feature>
<name>A0AB38A7G1_9ACTN</name>
<sequence>MGVYFKESTDKNSSAVVRLVQNAKEGCVGSVVMLVLILVVNVFLKYQAVQNELILSIIIAGIMGGILQGFWFRYDTKTTASLNYITRILGFGLSYFAVLVGCAWYGTWLPVSQVGPWIAFTVLYLLILVINALAINSKFKKQGGTYMQQLEEYRKHQVK</sequence>
<reference evidence="2 3" key="1">
    <citation type="submission" date="2016-10" db="EMBL/GenBank/DDBJ databases">
        <authorList>
            <person name="Varghese N."/>
            <person name="Submissions S."/>
        </authorList>
    </citation>
    <scope>NUCLEOTIDE SEQUENCE [LARGE SCALE GENOMIC DNA]</scope>
    <source>
        <strain evidence="2 3">DSM 20586</strain>
    </source>
</reference>
<keyword evidence="1" id="KW-0472">Membrane</keyword>